<accession>A0A4P9ZN53</accession>
<evidence type="ECO:0000256" key="2">
    <source>
        <dbReference type="ARBA" id="ARBA00004754"/>
    </source>
</evidence>
<protein>
    <recommendedName>
        <fullName evidence="3">2-oxo-4-hydroxy-4-carboxy-5-ureidoimidazoline decarboxylase</fullName>
        <ecNumber evidence="3">4.1.1.97</ecNumber>
    </recommendedName>
</protein>
<keyword evidence="5" id="KW-0210">Decarboxylase</keyword>
<dbReference type="GO" id="GO:0051997">
    <property type="term" value="F:2-oxo-4-hydroxy-4-carboxy-5-ureidoimidazoline decarboxylase activity"/>
    <property type="evidence" value="ECO:0007669"/>
    <property type="project" value="UniProtKB-EC"/>
</dbReference>
<feature type="domain" description="Oxo-4-hydroxy-4-carboxy-5-ureidoimidazoline decarboxylase" evidence="7">
    <location>
        <begin position="19"/>
        <end position="190"/>
    </location>
</feature>
<keyword evidence="9" id="KW-1185">Reference proteome</keyword>
<evidence type="ECO:0000259" key="7">
    <source>
        <dbReference type="Pfam" id="PF09349"/>
    </source>
</evidence>
<evidence type="ECO:0000256" key="6">
    <source>
        <dbReference type="ARBA" id="ARBA00023239"/>
    </source>
</evidence>
<comment type="catalytic activity">
    <reaction evidence="1">
        <text>5-hydroxy-2-oxo-4-ureido-2,5-dihydro-1H-imidazole-5-carboxylate + H(+) = (S)-allantoin + CO2</text>
        <dbReference type="Rhea" id="RHEA:26301"/>
        <dbReference type="ChEBI" id="CHEBI:15378"/>
        <dbReference type="ChEBI" id="CHEBI:15678"/>
        <dbReference type="ChEBI" id="CHEBI:16526"/>
        <dbReference type="ChEBI" id="CHEBI:58639"/>
        <dbReference type="EC" id="4.1.1.97"/>
    </reaction>
</comment>
<dbReference type="InterPro" id="IPR036778">
    <property type="entry name" value="OHCU_decarboxylase_sf"/>
</dbReference>
<comment type="pathway">
    <text evidence="2">Purine metabolism; urate degradation; (S)-allantoin from urate: step 3/3.</text>
</comment>
<reference evidence="9" key="1">
    <citation type="journal article" date="2018" name="Nat. Microbiol.">
        <title>Leveraging single-cell genomics to expand the fungal tree of life.</title>
        <authorList>
            <person name="Ahrendt S.R."/>
            <person name="Quandt C.A."/>
            <person name="Ciobanu D."/>
            <person name="Clum A."/>
            <person name="Salamov A."/>
            <person name="Andreopoulos B."/>
            <person name="Cheng J.F."/>
            <person name="Woyke T."/>
            <person name="Pelin A."/>
            <person name="Henrissat B."/>
            <person name="Reynolds N.K."/>
            <person name="Benny G.L."/>
            <person name="Smith M.E."/>
            <person name="James T.Y."/>
            <person name="Grigoriev I.V."/>
        </authorList>
    </citation>
    <scope>NUCLEOTIDE SEQUENCE [LARGE SCALE GENOMIC DNA]</scope>
    <source>
        <strain evidence="9">RSA 468</strain>
    </source>
</reference>
<dbReference type="AlphaFoldDB" id="A0A4P9ZN53"/>
<sequence>MSQVTRADLPTLPPLTQLNEASEADFNQTVGLFFESAPALGKRLYSLRPFETYPAILEQAEPILLHALSDDEKVSVINAHPRLGTTETGQLSVLSRAEQAGGLPGAPGARPPTAGGSQTVDELRFLVARFDELNRAYEHKYGFRFLIFVDGRTKREILPVFEKRLNHSTREQEMATALKDSFKIAASRLRVLLPADDLAHRASA</sequence>
<evidence type="ECO:0000256" key="4">
    <source>
        <dbReference type="ARBA" id="ARBA00022631"/>
    </source>
</evidence>
<dbReference type="Proteomes" id="UP000268162">
    <property type="component" value="Unassembled WGS sequence"/>
</dbReference>
<dbReference type="PANTHER" id="PTHR43466:SF1">
    <property type="entry name" value="2-OXO-4-HYDROXY-4-CARBOXY-5-UREIDOIMIDAZOLINE DECARBOXYLASE-RELATED"/>
    <property type="match status" value="1"/>
</dbReference>
<name>A0A4P9ZN53_9FUNG</name>
<dbReference type="GO" id="GO:0006144">
    <property type="term" value="P:purine nucleobase metabolic process"/>
    <property type="evidence" value="ECO:0007669"/>
    <property type="project" value="UniProtKB-KW"/>
</dbReference>
<gene>
    <name evidence="8" type="ORF">BJ085DRAFT_14074</name>
</gene>
<dbReference type="Pfam" id="PF09349">
    <property type="entry name" value="OHCU_decarbox"/>
    <property type="match status" value="1"/>
</dbReference>
<keyword evidence="4" id="KW-0659">Purine metabolism</keyword>
<dbReference type="EC" id="4.1.1.97" evidence="3"/>
<dbReference type="STRING" id="215637.A0A4P9ZN53"/>
<evidence type="ECO:0000256" key="3">
    <source>
        <dbReference type="ARBA" id="ARBA00012257"/>
    </source>
</evidence>
<dbReference type="GO" id="GO:0005777">
    <property type="term" value="C:peroxisome"/>
    <property type="evidence" value="ECO:0007669"/>
    <property type="project" value="TreeGrafter"/>
</dbReference>
<proteinExistence type="predicted"/>
<keyword evidence="6" id="KW-0456">Lyase</keyword>
<dbReference type="PANTHER" id="PTHR43466">
    <property type="entry name" value="2-OXO-4-HYDROXY-4-CARBOXY-5-UREIDOIMIDAZOLINE DECARBOXYLASE-RELATED"/>
    <property type="match status" value="1"/>
</dbReference>
<evidence type="ECO:0000256" key="5">
    <source>
        <dbReference type="ARBA" id="ARBA00022793"/>
    </source>
</evidence>
<dbReference type="EMBL" id="ML003593">
    <property type="protein sequence ID" value="RKP33740.1"/>
    <property type="molecule type" value="Genomic_DNA"/>
</dbReference>
<evidence type="ECO:0000313" key="8">
    <source>
        <dbReference type="EMBL" id="RKP33740.1"/>
    </source>
</evidence>
<dbReference type="SUPFAM" id="SSF158694">
    <property type="entry name" value="UraD-Like"/>
    <property type="match status" value="1"/>
</dbReference>
<organism evidence="8 9">
    <name type="scientific">Dimargaris cristalligena</name>
    <dbReference type="NCBI Taxonomy" id="215637"/>
    <lineage>
        <taxon>Eukaryota</taxon>
        <taxon>Fungi</taxon>
        <taxon>Fungi incertae sedis</taxon>
        <taxon>Zoopagomycota</taxon>
        <taxon>Kickxellomycotina</taxon>
        <taxon>Dimargaritomycetes</taxon>
        <taxon>Dimargaritales</taxon>
        <taxon>Dimargaritaceae</taxon>
        <taxon>Dimargaris</taxon>
    </lineage>
</organism>
<evidence type="ECO:0000256" key="1">
    <source>
        <dbReference type="ARBA" id="ARBA00001163"/>
    </source>
</evidence>
<dbReference type="InterPro" id="IPR018020">
    <property type="entry name" value="OHCU_decarboxylase"/>
</dbReference>
<dbReference type="GO" id="GO:0019628">
    <property type="term" value="P:urate catabolic process"/>
    <property type="evidence" value="ECO:0007669"/>
    <property type="project" value="TreeGrafter"/>
</dbReference>
<dbReference type="Gene3D" id="1.10.3330.10">
    <property type="entry name" value="Oxo-4-hydroxy-4-carboxy-5-ureidoimidazoline decarboxylase"/>
    <property type="match status" value="1"/>
</dbReference>
<evidence type="ECO:0000313" key="9">
    <source>
        <dbReference type="Proteomes" id="UP000268162"/>
    </source>
</evidence>